<dbReference type="GO" id="GO:0045259">
    <property type="term" value="C:proton-transporting ATP synthase complex"/>
    <property type="evidence" value="ECO:0007669"/>
    <property type="project" value="UniProtKB-KW"/>
</dbReference>
<keyword evidence="7 9" id="KW-0472">Membrane</keyword>
<evidence type="ECO:0000256" key="2">
    <source>
        <dbReference type="ARBA" id="ARBA00004184"/>
    </source>
</evidence>
<keyword evidence="12" id="KW-1185">Reference proteome</keyword>
<dbReference type="InterPro" id="IPR020546">
    <property type="entry name" value="ATP_synth_F1_dsu/esu_N"/>
</dbReference>
<feature type="domain" description="ATP synthase F1 complex delta/epsilon subunit N-terminal" evidence="10">
    <location>
        <begin position="5"/>
        <end position="86"/>
    </location>
</feature>
<name>A0A6I7HKN0_9HYPH</name>
<reference evidence="11 12" key="1">
    <citation type="submission" date="2018-07" db="EMBL/GenBank/DDBJ databases">
        <title>Genomic Encyclopedia of Type Strains, Phase IV (KMG-IV): sequencing the most valuable type-strain genomes for metagenomic binning, comparative biology and taxonomic classification.</title>
        <authorList>
            <person name="Goeker M."/>
        </authorList>
    </citation>
    <scope>NUCLEOTIDE SEQUENCE [LARGE SCALE GENOMIC DNA]</scope>
    <source>
        <strain evidence="11 12">DSM 25528</strain>
    </source>
</reference>
<keyword evidence="6 9" id="KW-0406">Ion transport</keyword>
<accession>A0A6I7HKN0</accession>
<dbReference type="AlphaFoldDB" id="A0A6I7HKN0"/>
<dbReference type="NCBIfam" id="TIGR03166">
    <property type="entry name" value="alt_F1F0_F1_eps"/>
    <property type="match status" value="1"/>
</dbReference>
<keyword evidence="4 9" id="KW-0813">Transport</keyword>
<proteinExistence type="inferred from homology"/>
<dbReference type="CDD" id="cd12152">
    <property type="entry name" value="F1-ATPase_delta"/>
    <property type="match status" value="1"/>
</dbReference>
<keyword evidence="9" id="KW-0066">ATP synthesis</keyword>
<keyword evidence="5 9" id="KW-0375">Hydrogen ion transport</keyword>
<evidence type="ECO:0000256" key="3">
    <source>
        <dbReference type="ARBA" id="ARBA00005712"/>
    </source>
</evidence>
<dbReference type="Proteomes" id="UP000252582">
    <property type="component" value="Unassembled WGS sequence"/>
</dbReference>
<comment type="caution">
    <text evidence="11">The sequence shown here is derived from an EMBL/GenBank/DDBJ whole genome shotgun (WGS) entry which is preliminary data.</text>
</comment>
<dbReference type="GO" id="GO:0005524">
    <property type="term" value="F:ATP binding"/>
    <property type="evidence" value="ECO:0007669"/>
    <property type="project" value="UniProtKB-UniRule"/>
</dbReference>
<evidence type="ECO:0000313" key="12">
    <source>
        <dbReference type="Proteomes" id="UP000252582"/>
    </source>
</evidence>
<evidence type="ECO:0000313" key="11">
    <source>
        <dbReference type="EMBL" id="RCW22649.1"/>
    </source>
</evidence>
<evidence type="ECO:0000256" key="7">
    <source>
        <dbReference type="ARBA" id="ARBA00023136"/>
    </source>
</evidence>
<evidence type="ECO:0000256" key="8">
    <source>
        <dbReference type="ARBA" id="ARBA00023196"/>
    </source>
</evidence>
<organism evidence="11 12">
    <name type="scientific">Ciceribacter lividus</name>
    <dbReference type="NCBI Taxonomy" id="1197950"/>
    <lineage>
        <taxon>Bacteria</taxon>
        <taxon>Pseudomonadati</taxon>
        <taxon>Pseudomonadota</taxon>
        <taxon>Alphaproteobacteria</taxon>
        <taxon>Hyphomicrobiales</taxon>
        <taxon>Rhizobiaceae</taxon>
        <taxon>Ciceribacter</taxon>
    </lineage>
</organism>
<keyword evidence="9" id="KW-1003">Cell membrane</keyword>
<evidence type="ECO:0000256" key="4">
    <source>
        <dbReference type="ARBA" id="ARBA00022448"/>
    </source>
</evidence>
<comment type="subunit">
    <text evidence="9">F-type ATPases have 2 components, CF(1) - the catalytic core - and CF(0) - the membrane proton channel. CF(1) has five subunits: alpha(3), beta(3), gamma(1), delta(1), epsilon(1). CF(0) has three main subunits: a, b and c.</text>
</comment>
<dbReference type="HAMAP" id="MF_00530">
    <property type="entry name" value="ATP_synth_epsil_bac"/>
    <property type="match status" value="1"/>
</dbReference>
<protein>
    <recommendedName>
        <fullName evidence="9">ATP synthase epsilon chain</fullName>
    </recommendedName>
    <alternativeName>
        <fullName evidence="9">ATP synthase F1 sector epsilon subunit</fullName>
    </alternativeName>
    <alternativeName>
        <fullName evidence="9">F-ATPase epsilon subunit</fullName>
    </alternativeName>
</protein>
<dbReference type="Pfam" id="PF02823">
    <property type="entry name" value="ATP-synt_DE_N"/>
    <property type="match status" value="1"/>
</dbReference>
<keyword evidence="8 9" id="KW-0139">CF(1)</keyword>
<dbReference type="InterPro" id="IPR024037">
    <property type="entry name" value="Alt_ATP_synth_F1_esu"/>
</dbReference>
<dbReference type="SUPFAM" id="SSF51344">
    <property type="entry name" value="Epsilon subunit of F1F0-ATP synthase N-terminal domain"/>
    <property type="match status" value="1"/>
</dbReference>
<dbReference type="GO" id="GO:0005886">
    <property type="term" value="C:plasma membrane"/>
    <property type="evidence" value="ECO:0007669"/>
    <property type="project" value="UniProtKB-SubCell"/>
</dbReference>
<gene>
    <name evidence="9" type="primary">atpC</name>
    <name evidence="11" type="ORF">DFR48_108171</name>
</gene>
<evidence type="ECO:0000256" key="1">
    <source>
        <dbReference type="ARBA" id="ARBA00003543"/>
    </source>
</evidence>
<dbReference type="InterPro" id="IPR036771">
    <property type="entry name" value="ATPsynth_dsu/esu_N"/>
</dbReference>
<dbReference type="GO" id="GO:0012505">
    <property type="term" value="C:endomembrane system"/>
    <property type="evidence" value="ECO:0007669"/>
    <property type="project" value="UniProtKB-SubCell"/>
</dbReference>
<dbReference type="Gene3D" id="2.60.15.10">
    <property type="entry name" value="F0F1 ATP synthase delta/epsilon subunit, N-terminal"/>
    <property type="match status" value="1"/>
</dbReference>
<dbReference type="RefSeq" id="WP_114364063.1">
    <property type="nucleotide sequence ID" value="NZ_QPIX01000008.1"/>
</dbReference>
<evidence type="ECO:0000256" key="5">
    <source>
        <dbReference type="ARBA" id="ARBA00022781"/>
    </source>
</evidence>
<dbReference type="GO" id="GO:0046933">
    <property type="term" value="F:proton-transporting ATP synthase activity, rotational mechanism"/>
    <property type="evidence" value="ECO:0007669"/>
    <property type="project" value="UniProtKB-UniRule"/>
</dbReference>
<evidence type="ECO:0000256" key="6">
    <source>
        <dbReference type="ARBA" id="ARBA00023065"/>
    </source>
</evidence>
<dbReference type="EMBL" id="QPIX01000008">
    <property type="protein sequence ID" value="RCW22649.1"/>
    <property type="molecule type" value="Genomic_DNA"/>
</dbReference>
<comment type="subcellular location">
    <subcellularLocation>
        <location evidence="9">Cell membrane</location>
        <topology evidence="9">Peripheral membrane protein</topology>
    </subcellularLocation>
    <subcellularLocation>
        <location evidence="2">Endomembrane system</location>
        <topology evidence="2">Peripheral membrane protein</topology>
    </subcellularLocation>
</comment>
<evidence type="ECO:0000259" key="10">
    <source>
        <dbReference type="Pfam" id="PF02823"/>
    </source>
</evidence>
<comment type="similarity">
    <text evidence="3 9">Belongs to the ATPase epsilon chain family.</text>
</comment>
<dbReference type="NCBIfam" id="NF009981">
    <property type="entry name" value="PRK13447.1"/>
    <property type="match status" value="1"/>
</dbReference>
<comment type="function">
    <text evidence="1 9">Produces ATP from ADP in the presence of a proton gradient across the membrane.</text>
</comment>
<evidence type="ECO:0000256" key="9">
    <source>
        <dbReference type="HAMAP-Rule" id="MF_00530"/>
    </source>
</evidence>
<sequence length="150" mass="16269">MTTGLHLVISTPATVLVDLDAVRSVRAEDESGSFGILAGHADLLTVLPASVVRWRDHEQRMHYCAQSGGVFTISGGREVRIACRRATVGDDLSRLEAEVEAMRSALVDTGRQSRVQHMRLHANAVRQLARLLGADAGSANRFNPSREEAP</sequence>
<dbReference type="InterPro" id="IPR001469">
    <property type="entry name" value="ATP_synth_F1_dsu/esu"/>
</dbReference>